<proteinExistence type="predicted"/>
<dbReference type="EMBL" id="OIVN01006237">
    <property type="protein sequence ID" value="SPD28555.1"/>
    <property type="molecule type" value="Genomic_DNA"/>
</dbReference>
<evidence type="ECO:0000313" key="1">
    <source>
        <dbReference type="EMBL" id="SPD28555.1"/>
    </source>
</evidence>
<name>A0A2N9IW16_FAGSY</name>
<accession>A0A2N9IW16</accession>
<dbReference type="PROSITE" id="PS51257">
    <property type="entry name" value="PROKAR_LIPOPROTEIN"/>
    <property type="match status" value="1"/>
</dbReference>
<gene>
    <name evidence="1" type="ORF">FSB_LOCUS56437</name>
</gene>
<organism evidence="1">
    <name type="scientific">Fagus sylvatica</name>
    <name type="common">Beechnut</name>
    <dbReference type="NCBI Taxonomy" id="28930"/>
    <lineage>
        <taxon>Eukaryota</taxon>
        <taxon>Viridiplantae</taxon>
        <taxon>Streptophyta</taxon>
        <taxon>Embryophyta</taxon>
        <taxon>Tracheophyta</taxon>
        <taxon>Spermatophyta</taxon>
        <taxon>Magnoliopsida</taxon>
        <taxon>eudicotyledons</taxon>
        <taxon>Gunneridae</taxon>
        <taxon>Pentapetalae</taxon>
        <taxon>rosids</taxon>
        <taxon>fabids</taxon>
        <taxon>Fagales</taxon>
        <taxon>Fagaceae</taxon>
        <taxon>Fagus</taxon>
    </lineage>
</organism>
<sequence length="122" mass="13089">MIWRSKDRRSAGLWWSLLSSGGCLGGYGRLHKPFQPLIVAFVSAGDAVDHSVTKRHGRFLALFGPYIILSSSAAVGAAAAADRSVTEFAMDRWVIRRGPLGNSPWTTGQRGGPASFLFSGLP</sequence>
<reference evidence="1" key="1">
    <citation type="submission" date="2018-02" db="EMBL/GenBank/DDBJ databases">
        <authorList>
            <person name="Cohen D.B."/>
            <person name="Kent A.D."/>
        </authorList>
    </citation>
    <scope>NUCLEOTIDE SEQUENCE</scope>
</reference>
<dbReference type="AlphaFoldDB" id="A0A2N9IW16"/>
<protein>
    <submittedName>
        <fullName evidence="1">Uncharacterized protein</fullName>
    </submittedName>
</protein>